<keyword evidence="3" id="KW-1185">Reference proteome</keyword>
<dbReference type="GO" id="GO:0016787">
    <property type="term" value="F:hydrolase activity"/>
    <property type="evidence" value="ECO:0007669"/>
    <property type="project" value="UniProtKB-KW"/>
</dbReference>
<dbReference type="Gene3D" id="3.40.50.1820">
    <property type="entry name" value="alpha/beta hydrolase"/>
    <property type="match status" value="2"/>
</dbReference>
<accession>A0A2U1NQ13</accession>
<dbReference type="Proteomes" id="UP000245207">
    <property type="component" value="Unassembled WGS sequence"/>
</dbReference>
<evidence type="ECO:0000313" key="2">
    <source>
        <dbReference type="EMBL" id="PWA75594.1"/>
    </source>
</evidence>
<dbReference type="InterPro" id="IPR051049">
    <property type="entry name" value="Dienelactone_hydrolase-like"/>
</dbReference>
<dbReference type="InterPro" id="IPR002925">
    <property type="entry name" value="Dienelactn_hydro"/>
</dbReference>
<comment type="caution">
    <text evidence="2">The sequence shown here is derived from an EMBL/GenBank/DDBJ whole genome shotgun (WGS) entry which is preliminary data.</text>
</comment>
<proteinExistence type="predicted"/>
<dbReference type="SUPFAM" id="SSF53474">
    <property type="entry name" value="alpha/beta-Hydrolases"/>
    <property type="match status" value="2"/>
</dbReference>
<dbReference type="Pfam" id="PF01738">
    <property type="entry name" value="DLH"/>
    <property type="match status" value="2"/>
</dbReference>
<organism evidence="2 3">
    <name type="scientific">Artemisia annua</name>
    <name type="common">Sweet wormwood</name>
    <dbReference type="NCBI Taxonomy" id="35608"/>
    <lineage>
        <taxon>Eukaryota</taxon>
        <taxon>Viridiplantae</taxon>
        <taxon>Streptophyta</taxon>
        <taxon>Embryophyta</taxon>
        <taxon>Tracheophyta</taxon>
        <taxon>Spermatophyta</taxon>
        <taxon>Magnoliopsida</taxon>
        <taxon>eudicotyledons</taxon>
        <taxon>Gunneridae</taxon>
        <taxon>Pentapetalae</taxon>
        <taxon>asterids</taxon>
        <taxon>campanulids</taxon>
        <taxon>Asterales</taxon>
        <taxon>Asteraceae</taxon>
        <taxon>Asteroideae</taxon>
        <taxon>Anthemideae</taxon>
        <taxon>Artemisiinae</taxon>
        <taxon>Artemisia</taxon>
    </lineage>
</organism>
<sequence length="413" mass="44873">MALLYHHSRHFLNKTLNSKSFHITKTLKPSFAHQIRSMATSEFKKIQIQRDDTTFDAYVVGKEDAPGIVVLQEWWGVDFEIKNNAIKISKLEPGYKALIPDLYRGKVGLDAAEAQHLMDGLDWPGAIKDIQASVNWLKANGSQKVGVTGYCMGGALAIASSVLVPEIDAAVAFYGVPPTELADAANIKVPVQAHFGELDNIVGFSDITEWWGVDFEIKNNAIKISKLEPGYKALIPDLYRGKVGLDAAEAQHLMDGLDWPGAIKDIQASVNWLKANGSQKVGVTGYCMGGALAIASSVLVPEIDAAVAFYGVPPTELADAANIKAPVQAHFGELDNIVGFSDITAAKGLEEKLKASGKPYEVHLYPGVTHAFMNTSPEGAERRKRLGMTDENEGAADLAWSRFQSWMSRYLSA</sequence>
<evidence type="ECO:0000313" key="3">
    <source>
        <dbReference type="Proteomes" id="UP000245207"/>
    </source>
</evidence>
<protein>
    <submittedName>
        <fullName evidence="2">Dienelactone hydrolase</fullName>
    </submittedName>
</protein>
<reference evidence="2 3" key="1">
    <citation type="journal article" date="2018" name="Mol. Plant">
        <title>The genome of Artemisia annua provides insight into the evolution of Asteraceae family and artemisinin biosynthesis.</title>
        <authorList>
            <person name="Shen Q."/>
            <person name="Zhang L."/>
            <person name="Liao Z."/>
            <person name="Wang S."/>
            <person name="Yan T."/>
            <person name="Shi P."/>
            <person name="Liu M."/>
            <person name="Fu X."/>
            <person name="Pan Q."/>
            <person name="Wang Y."/>
            <person name="Lv Z."/>
            <person name="Lu X."/>
            <person name="Zhang F."/>
            <person name="Jiang W."/>
            <person name="Ma Y."/>
            <person name="Chen M."/>
            <person name="Hao X."/>
            <person name="Li L."/>
            <person name="Tang Y."/>
            <person name="Lv G."/>
            <person name="Zhou Y."/>
            <person name="Sun X."/>
            <person name="Brodelius P.E."/>
            <person name="Rose J.K.C."/>
            <person name="Tang K."/>
        </authorList>
    </citation>
    <scope>NUCLEOTIDE SEQUENCE [LARGE SCALE GENOMIC DNA]</scope>
    <source>
        <strain evidence="3">cv. Huhao1</strain>
        <tissue evidence="2">Leaf</tissue>
    </source>
</reference>
<dbReference type="InterPro" id="IPR029058">
    <property type="entry name" value="AB_hydrolase_fold"/>
</dbReference>
<dbReference type="AlphaFoldDB" id="A0A2U1NQ13"/>
<dbReference type="PANTHER" id="PTHR46623:SF6">
    <property type="entry name" value="ALPHA_BETA-HYDROLASES SUPERFAMILY PROTEIN"/>
    <property type="match status" value="1"/>
</dbReference>
<name>A0A2U1NQ13_ARTAN</name>
<dbReference type="PANTHER" id="PTHR46623">
    <property type="entry name" value="CARBOXYMETHYLENEBUTENOLIDASE-RELATED"/>
    <property type="match status" value="1"/>
</dbReference>
<feature type="domain" description="Dienelactone hydrolase" evidence="1">
    <location>
        <begin position="55"/>
        <end position="206"/>
    </location>
</feature>
<evidence type="ECO:0000259" key="1">
    <source>
        <dbReference type="Pfam" id="PF01738"/>
    </source>
</evidence>
<dbReference type="STRING" id="35608.A0A2U1NQ13"/>
<feature type="domain" description="Dienelactone hydrolase" evidence="1">
    <location>
        <begin position="207"/>
        <end position="410"/>
    </location>
</feature>
<dbReference type="EMBL" id="PKPP01002387">
    <property type="protein sequence ID" value="PWA75594.1"/>
    <property type="molecule type" value="Genomic_DNA"/>
</dbReference>
<gene>
    <name evidence="2" type="ORF">CTI12_AA225880</name>
</gene>
<dbReference type="OrthoDB" id="17560at2759"/>
<keyword evidence="2" id="KW-0378">Hydrolase</keyword>